<comment type="similarity">
    <text evidence="10">Belongs to the EPSP synthase family. MurA subfamily.</text>
</comment>
<evidence type="ECO:0000256" key="5">
    <source>
        <dbReference type="ARBA" id="ARBA00022679"/>
    </source>
</evidence>
<dbReference type="KEGG" id="tad:TRIADDRAFT_60547"/>
<keyword evidence="18" id="KW-1185">Reference proteome</keyword>
<organism evidence="17 18">
    <name type="scientific">Trichoplax adhaerens</name>
    <name type="common">Trichoplax reptans</name>
    <dbReference type="NCBI Taxonomy" id="10228"/>
    <lineage>
        <taxon>Eukaryota</taxon>
        <taxon>Metazoa</taxon>
        <taxon>Placozoa</taxon>
        <taxon>Uniplacotomia</taxon>
        <taxon>Trichoplacea</taxon>
        <taxon>Trichoplacidae</taxon>
        <taxon>Trichoplax</taxon>
    </lineage>
</organism>
<evidence type="ECO:0000313" key="17">
    <source>
        <dbReference type="EMBL" id="EDV20889.1"/>
    </source>
</evidence>
<dbReference type="CDD" id="cd01555">
    <property type="entry name" value="UdpNAET"/>
    <property type="match status" value="1"/>
</dbReference>
<proteinExistence type="inferred from homology"/>
<accession>B3S8H9</accession>
<dbReference type="EC" id="2.5.1.7" evidence="11"/>
<dbReference type="NCBIfam" id="NF006873">
    <property type="entry name" value="PRK09369.1"/>
    <property type="match status" value="1"/>
</dbReference>
<dbReference type="OrthoDB" id="7788545at2759"/>
<reference evidence="17 18" key="1">
    <citation type="journal article" date="2008" name="Nature">
        <title>The Trichoplax genome and the nature of placozoans.</title>
        <authorList>
            <person name="Srivastava M."/>
            <person name="Begovic E."/>
            <person name="Chapman J."/>
            <person name="Putnam N.H."/>
            <person name="Hellsten U."/>
            <person name="Kawashima T."/>
            <person name="Kuo A."/>
            <person name="Mitros T."/>
            <person name="Salamov A."/>
            <person name="Carpenter M.L."/>
            <person name="Signorovitch A.Y."/>
            <person name="Moreno M.A."/>
            <person name="Kamm K."/>
            <person name="Grimwood J."/>
            <person name="Schmutz J."/>
            <person name="Shapiro H."/>
            <person name="Grigoriev I.V."/>
            <person name="Buss L.W."/>
            <person name="Schierwater B."/>
            <person name="Dellaporta S.L."/>
            <person name="Rokhsar D.S."/>
        </authorList>
    </citation>
    <scope>NUCLEOTIDE SEQUENCE [LARGE SCALE GENOMIC DNA]</scope>
    <source>
        <strain evidence="17 18">Grell-BS-1999</strain>
    </source>
</reference>
<dbReference type="GO" id="GO:0051301">
    <property type="term" value="P:cell division"/>
    <property type="evidence" value="ECO:0007669"/>
    <property type="project" value="UniProtKB-KW"/>
</dbReference>
<dbReference type="InterPro" id="IPR005750">
    <property type="entry name" value="UDP_GlcNAc_COvinyl_MurA"/>
</dbReference>
<dbReference type="PANTHER" id="PTHR43783">
    <property type="entry name" value="UDP-N-ACETYLGLUCOSAMINE 1-CARBOXYVINYLTRANSFERASE"/>
    <property type="match status" value="1"/>
</dbReference>
<dbReference type="HOGENOM" id="CLU_027387_0_0_1"/>
<evidence type="ECO:0000256" key="4">
    <source>
        <dbReference type="ARBA" id="ARBA00022618"/>
    </source>
</evidence>
<evidence type="ECO:0000256" key="11">
    <source>
        <dbReference type="ARBA" id="ARBA00039108"/>
    </source>
</evidence>
<keyword evidence="7" id="KW-0573">Peptidoglycan synthesis</keyword>
<dbReference type="PANTHER" id="PTHR43783:SF1">
    <property type="entry name" value="UDP-N-ACETYLGLUCOSAMINE 1-CARBOXYVINYLTRANSFERASE"/>
    <property type="match status" value="1"/>
</dbReference>
<dbReference type="InterPro" id="IPR001986">
    <property type="entry name" value="Enolpyruvate_Tfrase_dom"/>
</dbReference>
<gene>
    <name evidence="17" type="ORF">TRIADDRAFT_60547</name>
</gene>
<keyword evidence="9" id="KW-0961">Cell wall biogenesis/degradation</keyword>
<dbReference type="SUPFAM" id="SSF55205">
    <property type="entry name" value="EPT/RTPC-like"/>
    <property type="match status" value="1"/>
</dbReference>
<sequence>MERILIQGGIHLFGEIAISGSKNSSLPLMAASLLSNQTLQLTNIPKLSDITTMKNLLVNLGTVIEIVDQEDNGLQLKLSSADIQNYFVPYEIESKIRASIWLLGPLLTRFGKATVSFPGGCEIGARPIDLHIAVMQALGAKIIMHHDCIDAHVDECLVGCNFSFTKVSVGATINAILAAVLAKGETNLFHCAREPEIADLCRCLNQMGAEIKGIGTTELTIIGKDRLDGTSYKVMPDRIEAGTYMIAAAVTRGDVKLLGIECDLIENLVMRMKAAGVSILQGKNFIRVKHQGPLKPVNISTQPHPGFPTDLQAQFMCLMTLAEGLSTISETIFENRFMHVRELCKMGANITIDGHDAVVQGVQSLVGAEVMASDLRASAGLVIAGLCARGETTIRGVHHLDRGYQSLEKKLSQCGAKISRITGD</sequence>
<evidence type="ECO:0000256" key="3">
    <source>
        <dbReference type="ARBA" id="ARBA00022490"/>
    </source>
</evidence>
<dbReference type="NCBIfam" id="TIGR01072">
    <property type="entry name" value="murA"/>
    <property type="match status" value="1"/>
</dbReference>
<dbReference type="HAMAP" id="MF_00111">
    <property type="entry name" value="MurA"/>
    <property type="match status" value="1"/>
</dbReference>
<dbReference type="Pfam" id="PF00275">
    <property type="entry name" value="EPSP_synthase"/>
    <property type="match status" value="1"/>
</dbReference>
<evidence type="ECO:0000256" key="14">
    <source>
        <dbReference type="ARBA" id="ARBA00042842"/>
    </source>
</evidence>
<dbReference type="GO" id="GO:0019277">
    <property type="term" value="P:UDP-N-acetylgalactosamine biosynthetic process"/>
    <property type="evidence" value="ECO:0007669"/>
    <property type="project" value="InterPro"/>
</dbReference>
<comment type="catalytic activity">
    <reaction evidence="15">
        <text>phosphoenolpyruvate + UDP-N-acetyl-alpha-D-glucosamine = UDP-N-acetyl-3-O-(1-carboxyvinyl)-alpha-D-glucosamine + phosphate</text>
        <dbReference type="Rhea" id="RHEA:18681"/>
        <dbReference type="ChEBI" id="CHEBI:43474"/>
        <dbReference type="ChEBI" id="CHEBI:57705"/>
        <dbReference type="ChEBI" id="CHEBI:58702"/>
        <dbReference type="ChEBI" id="CHEBI:68483"/>
        <dbReference type="EC" id="2.5.1.7"/>
    </reaction>
</comment>
<evidence type="ECO:0000256" key="8">
    <source>
        <dbReference type="ARBA" id="ARBA00023306"/>
    </source>
</evidence>
<name>B3S8H9_TRIAD</name>
<dbReference type="Proteomes" id="UP000009022">
    <property type="component" value="Unassembled WGS sequence"/>
</dbReference>
<dbReference type="GeneID" id="6757812"/>
<evidence type="ECO:0000256" key="1">
    <source>
        <dbReference type="ARBA" id="ARBA00004496"/>
    </source>
</evidence>
<evidence type="ECO:0000256" key="9">
    <source>
        <dbReference type="ARBA" id="ARBA00023316"/>
    </source>
</evidence>
<evidence type="ECO:0000256" key="13">
    <source>
        <dbReference type="ARBA" id="ARBA00042443"/>
    </source>
</evidence>
<evidence type="ECO:0000256" key="2">
    <source>
        <dbReference type="ARBA" id="ARBA00004752"/>
    </source>
</evidence>
<comment type="pathway">
    <text evidence="2">Cell wall biogenesis; peptidoglycan biosynthesis.</text>
</comment>
<dbReference type="OMA" id="MIEIGSW"/>
<keyword evidence="6" id="KW-0133">Cell shape</keyword>
<evidence type="ECO:0000313" key="18">
    <source>
        <dbReference type="Proteomes" id="UP000009022"/>
    </source>
</evidence>
<dbReference type="GO" id="GO:0008760">
    <property type="term" value="F:UDP-N-acetylglucosamine 1-carboxyvinyltransferase activity"/>
    <property type="evidence" value="ECO:0007669"/>
    <property type="project" value="UniProtKB-EC"/>
</dbReference>
<protein>
    <recommendedName>
        <fullName evidence="12">UDP-N-acetylglucosamine 1-carboxyvinyltransferase</fullName>
        <ecNumber evidence="11">2.5.1.7</ecNumber>
    </recommendedName>
    <alternativeName>
        <fullName evidence="13">Enoylpyruvate transferase</fullName>
    </alternativeName>
    <alternativeName>
        <fullName evidence="14">UDP-N-acetylglucosamine enolpyruvyl transferase</fullName>
    </alternativeName>
</protein>
<keyword evidence="4" id="KW-0132">Cell division</keyword>
<keyword evidence="3" id="KW-0963">Cytoplasm</keyword>
<evidence type="ECO:0000256" key="10">
    <source>
        <dbReference type="ARBA" id="ARBA00038367"/>
    </source>
</evidence>
<dbReference type="GO" id="GO:0008360">
    <property type="term" value="P:regulation of cell shape"/>
    <property type="evidence" value="ECO:0007669"/>
    <property type="project" value="UniProtKB-KW"/>
</dbReference>
<comment type="subcellular location">
    <subcellularLocation>
        <location evidence="1">Cytoplasm</location>
    </subcellularLocation>
</comment>
<evidence type="ECO:0000256" key="7">
    <source>
        <dbReference type="ARBA" id="ARBA00022984"/>
    </source>
</evidence>
<dbReference type="CTD" id="6757812"/>
<dbReference type="RefSeq" id="XP_002116533.1">
    <property type="nucleotide sequence ID" value="XM_002116497.1"/>
</dbReference>
<keyword evidence="5" id="KW-0808">Transferase</keyword>
<dbReference type="GO" id="GO:0071555">
    <property type="term" value="P:cell wall organization"/>
    <property type="evidence" value="ECO:0007669"/>
    <property type="project" value="UniProtKB-KW"/>
</dbReference>
<dbReference type="Gene3D" id="3.65.10.10">
    <property type="entry name" value="Enolpyruvate transferase domain"/>
    <property type="match status" value="2"/>
</dbReference>
<dbReference type="GO" id="GO:0005737">
    <property type="term" value="C:cytoplasm"/>
    <property type="evidence" value="ECO:0007669"/>
    <property type="project" value="UniProtKB-SubCell"/>
</dbReference>
<keyword evidence="8" id="KW-0131">Cell cycle</keyword>
<dbReference type="PhylomeDB" id="B3S8H9"/>
<dbReference type="eggNOG" id="ENOG502QV7D">
    <property type="taxonomic scope" value="Eukaryota"/>
</dbReference>
<evidence type="ECO:0000259" key="16">
    <source>
        <dbReference type="Pfam" id="PF00275"/>
    </source>
</evidence>
<feature type="domain" description="Enolpyruvate transferase" evidence="16">
    <location>
        <begin position="8"/>
        <end position="411"/>
    </location>
</feature>
<dbReference type="InterPro" id="IPR050068">
    <property type="entry name" value="MurA_subfamily"/>
</dbReference>
<evidence type="ECO:0000256" key="6">
    <source>
        <dbReference type="ARBA" id="ARBA00022960"/>
    </source>
</evidence>
<dbReference type="AlphaFoldDB" id="B3S8H9"/>
<dbReference type="InParanoid" id="B3S8H9"/>
<dbReference type="InterPro" id="IPR036968">
    <property type="entry name" value="Enolpyruvate_Tfrase_sf"/>
</dbReference>
<dbReference type="InterPro" id="IPR013792">
    <property type="entry name" value="RNA3'P_cycl/enolpyr_Trfase_a/b"/>
</dbReference>
<evidence type="ECO:0000256" key="12">
    <source>
        <dbReference type="ARBA" id="ARBA00039754"/>
    </source>
</evidence>
<dbReference type="EMBL" id="DS985256">
    <property type="protein sequence ID" value="EDV20889.1"/>
    <property type="molecule type" value="Genomic_DNA"/>
</dbReference>
<evidence type="ECO:0000256" key="15">
    <source>
        <dbReference type="ARBA" id="ARBA00047527"/>
    </source>
</evidence>